<gene>
    <name evidence="2" type="ORF">H4684_004074</name>
</gene>
<name>A0ABR9H9N6_9BACT</name>
<feature type="transmembrane region" description="Helical" evidence="1">
    <location>
        <begin position="12"/>
        <end position="32"/>
    </location>
</feature>
<keyword evidence="3" id="KW-1185">Reference proteome</keyword>
<reference evidence="2 3" key="1">
    <citation type="submission" date="2020-10" db="EMBL/GenBank/DDBJ databases">
        <title>Genomic Encyclopedia of Type Strains, Phase IV (KMG-IV): sequencing the most valuable type-strain genomes for metagenomic binning, comparative biology and taxonomic classification.</title>
        <authorList>
            <person name="Goeker M."/>
        </authorList>
    </citation>
    <scope>NUCLEOTIDE SEQUENCE [LARGE SCALE GENOMIC DNA]</scope>
    <source>
        <strain evidence="2 3">DSM 4194</strain>
    </source>
</reference>
<keyword evidence="1" id="KW-0812">Transmembrane</keyword>
<evidence type="ECO:0000313" key="3">
    <source>
        <dbReference type="Proteomes" id="UP000639010"/>
    </source>
</evidence>
<proteinExistence type="predicted"/>
<evidence type="ECO:0008006" key="4">
    <source>
        <dbReference type="Google" id="ProtNLM"/>
    </source>
</evidence>
<comment type="caution">
    <text evidence="2">The sequence shown here is derived from an EMBL/GenBank/DDBJ whole genome shotgun (WGS) entry which is preliminary data.</text>
</comment>
<protein>
    <recommendedName>
        <fullName evidence="4">Polysaccharide biosynthesis protein</fullName>
    </recommendedName>
</protein>
<dbReference type="RefSeq" id="WP_192625118.1">
    <property type="nucleotide sequence ID" value="NZ_JADBGG010000066.1"/>
</dbReference>
<dbReference type="Proteomes" id="UP000639010">
    <property type="component" value="Unassembled WGS sequence"/>
</dbReference>
<accession>A0ABR9H9N6</accession>
<sequence>MNRLKKNVSASFAGNVVYAISQWLLIILLAKLGGEQILGLYALALAVVSPVFALTNMNLRAVQATDAEKPVNFDSYGRFRYLSSISSMLKNSFRRQSQKLTSPSSWP</sequence>
<keyword evidence="1" id="KW-0472">Membrane</keyword>
<evidence type="ECO:0000256" key="1">
    <source>
        <dbReference type="SAM" id="Phobius"/>
    </source>
</evidence>
<keyword evidence="1" id="KW-1133">Transmembrane helix</keyword>
<dbReference type="EMBL" id="JADBGG010000066">
    <property type="protein sequence ID" value="MBE1427380.1"/>
    <property type="molecule type" value="Genomic_DNA"/>
</dbReference>
<organism evidence="2 3">
    <name type="scientific">Desulfomicrobium macestii</name>
    <dbReference type="NCBI Taxonomy" id="90731"/>
    <lineage>
        <taxon>Bacteria</taxon>
        <taxon>Pseudomonadati</taxon>
        <taxon>Thermodesulfobacteriota</taxon>
        <taxon>Desulfovibrionia</taxon>
        <taxon>Desulfovibrionales</taxon>
        <taxon>Desulfomicrobiaceae</taxon>
        <taxon>Desulfomicrobium</taxon>
    </lineage>
</organism>
<feature type="transmembrane region" description="Helical" evidence="1">
    <location>
        <begin position="38"/>
        <end position="59"/>
    </location>
</feature>
<evidence type="ECO:0000313" key="2">
    <source>
        <dbReference type="EMBL" id="MBE1427380.1"/>
    </source>
</evidence>